<evidence type="ECO:0000313" key="5">
    <source>
        <dbReference type="Proteomes" id="UP000636264"/>
    </source>
</evidence>
<feature type="signal peptide" evidence="2">
    <location>
        <begin position="1"/>
        <end position="43"/>
    </location>
</feature>
<dbReference type="EMBL" id="BMIF01000002">
    <property type="protein sequence ID" value="GGA58720.1"/>
    <property type="molecule type" value="Genomic_DNA"/>
</dbReference>
<dbReference type="PANTHER" id="PTHR35936">
    <property type="entry name" value="MEMBRANE-BOUND LYTIC MUREIN TRANSGLYCOSYLASE F"/>
    <property type="match status" value="1"/>
</dbReference>
<dbReference type="Gene3D" id="3.40.190.10">
    <property type="entry name" value="Periplasmic binding protein-like II"/>
    <property type="match status" value="2"/>
</dbReference>
<reference evidence="4" key="2">
    <citation type="submission" date="2020-09" db="EMBL/GenBank/DDBJ databases">
        <authorList>
            <person name="Sun Q."/>
            <person name="Zhou Y."/>
        </authorList>
    </citation>
    <scope>NUCLEOTIDE SEQUENCE</scope>
    <source>
        <strain evidence="4">CGMCC 1.15320</strain>
    </source>
</reference>
<name>A0A916RIN6_9HYPH</name>
<dbReference type="RefSeq" id="WP_188719895.1">
    <property type="nucleotide sequence ID" value="NZ_BMIF01000002.1"/>
</dbReference>
<reference evidence="4" key="1">
    <citation type="journal article" date="2014" name="Int. J. Syst. Evol. Microbiol.">
        <title>Complete genome sequence of Corynebacterium casei LMG S-19264T (=DSM 44701T), isolated from a smear-ripened cheese.</title>
        <authorList>
            <consortium name="US DOE Joint Genome Institute (JGI-PGF)"/>
            <person name="Walter F."/>
            <person name="Albersmeier A."/>
            <person name="Kalinowski J."/>
            <person name="Ruckert C."/>
        </authorList>
    </citation>
    <scope>NUCLEOTIDE SEQUENCE</scope>
    <source>
        <strain evidence="4">CGMCC 1.15320</strain>
    </source>
</reference>
<evidence type="ECO:0000256" key="2">
    <source>
        <dbReference type="SAM" id="SignalP"/>
    </source>
</evidence>
<accession>A0A916RIN6</accession>
<keyword evidence="5" id="KW-1185">Reference proteome</keyword>
<gene>
    <name evidence="4" type="ORF">GCM10011385_10510</name>
</gene>
<evidence type="ECO:0000256" key="1">
    <source>
        <dbReference type="ARBA" id="ARBA00022729"/>
    </source>
</evidence>
<keyword evidence="1 2" id="KW-0732">Signal</keyword>
<proteinExistence type="predicted"/>
<dbReference type="Pfam" id="PF00497">
    <property type="entry name" value="SBP_bac_3"/>
    <property type="match status" value="1"/>
</dbReference>
<dbReference type="SUPFAM" id="SSF53850">
    <property type="entry name" value="Periplasmic binding protein-like II"/>
    <property type="match status" value="1"/>
</dbReference>
<organism evidence="4 5">
    <name type="scientific">Nitratireductor aestuarii</name>
    <dbReference type="NCBI Taxonomy" id="1735103"/>
    <lineage>
        <taxon>Bacteria</taxon>
        <taxon>Pseudomonadati</taxon>
        <taxon>Pseudomonadota</taxon>
        <taxon>Alphaproteobacteria</taxon>
        <taxon>Hyphomicrobiales</taxon>
        <taxon>Phyllobacteriaceae</taxon>
        <taxon>Nitratireductor</taxon>
    </lineage>
</organism>
<protein>
    <submittedName>
        <fullName evidence="4">ABC transporter substrate-binding protein</fullName>
    </submittedName>
</protein>
<dbReference type="InterPro" id="IPR022448">
    <property type="entry name" value="Quinoprotein_dehydrogenase"/>
</dbReference>
<comment type="caution">
    <text evidence="4">The sequence shown here is derived from an EMBL/GenBank/DDBJ whole genome shotgun (WGS) entry which is preliminary data.</text>
</comment>
<evidence type="ECO:0000259" key="3">
    <source>
        <dbReference type="SMART" id="SM00062"/>
    </source>
</evidence>
<dbReference type="InterPro" id="IPR001638">
    <property type="entry name" value="Solute-binding_3/MltF_N"/>
</dbReference>
<dbReference type="NCBIfam" id="TIGR03871">
    <property type="entry name" value="ABC_peri_MoxJ_2"/>
    <property type="match status" value="1"/>
</dbReference>
<dbReference type="SMART" id="SM00062">
    <property type="entry name" value="PBPb"/>
    <property type="match status" value="1"/>
</dbReference>
<dbReference type="AlphaFoldDB" id="A0A916RIN6"/>
<sequence length="302" mass="33308">MFNSQGSPRASATVSCRNYVSRGLALAAAFALFHLASPSEGNAANGAVQRALELVDPEHLRVCADPSSMPYSNEKGEGFENKLAELVAEKLGRKSVQYTWYPMATGFVRNTLRANRCDIIMGYPQGDEQVQNTNHYYRSSYVLIYKKGGDLDGVETISDPKLAGKRVGVVDTTPPGTSLIKAGLMKTAKIYPLMVDTRVVPPAAELMVRDLLSGNIDAAAVWGPMAGYYVKNASEELTMVPLVKEQGSSRQSYRITMGVRPSDQEWKRTLNRLIQDNQEEINKLLLDYNVPLLDENDKPITQ</sequence>
<dbReference type="PANTHER" id="PTHR35936:SF17">
    <property type="entry name" value="ARGININE-BINDING EXTRACELLULAR PROTEIN ARTP"/>
    <property type="match status" value="1"/>
</dbReference>
<feature type="chain" id="PRO_5037287207" evidence="2">
    <location>
        <begin position="44"/>
        <end position="302"/>
    </location>
</feature>
<feature type="domain" description="Solute-binding protein family 3/N-terminal" evidence="3">
    <location>
        <begin position="59"/>
        <end position="292"/>
    </location>
</feature>
<evidence type="ECO:0000313" key="4">
    <source>
        <dbReference type="EMBL" id="GGA58720.1"/>
    </source>
</evidence>
<dbReference type="Proteomes" id="UP000636264">
    <property type="component" value="Unassembled WGS sequence"/>
</dbReference>